<accession>A0ACC1L2A9</accession>
<dbReference type="Proteomes" id="UP001140096">
    <property type="component" value="Unassembled WGS sequence"/>
</dbReference>
<dbReference type="EMBL" id="JANBUP010002671">
    <property type="protein sequence ID" value="KAJ2799397.1"/>
    <property type="molecule type" value="Genomic_DNA"/>
</dbReference>
<reference evidence="1" key="1">
    <citation type="submission" date="2022-07" db="EMBL/GenBank/DDBJ databases">
        <title>Phylogenomic reconstructions and comparative analyses of Kickxellomycotina fungi.</title>
        <authorList>
            <person name="Reynolds N.K."/>
            <person name="Stajich J.E."/>
            <person name="Barry K."/>
            <person name="Grigoriev I.V."/>
            <person name="Crous P."/>
            <person name="Smith M.E."/>
        </authorList>
    </citation>
    <scope>NUCLEOTIDE SEQUENCE</scope>
    <source>
        <strain evidence="1">CBS 102833</strain>
    </source>
</reference>
<proteinExistence type="predicted"/>
<gene>
    <name evidence="1" type="ORF">H4S07_005445</name>
</gene>
<comment type="caution">
    <text evidence="1">The sequence shown here is derived from an EMBL/GenBank/DDBJ whole genome shotgun (WGS) entry which is preliminary data.</text>
</comment>
<evidence type="ECO:0000313" key="2">
    <source>
        <dbReference type="Proteomes" id="UP001140096"/>
    </source>
</evidence>
<name>A0ACC1L2A9_9FUNG</name>
<keyword evidence="2" id="KW-1185">Reference proteome</keyword>
<organism evidence="1 2">
    <name type="scientific">Coemansia furcata</name>
    <dbReference type="NCBI Taxonomy" id="417177"/>
    <lineage>
        <taxon>Eukaryota</taxon>
        <taxon>Fungi</taxon>
        <taxon>Fungi incertae sedis</taxon>
        <taxon>Zoopagomycota</taxon>
        <taxon>Kickxellomycotina</taxon>
        <taxon>Kickxellomycetes</taxon>
        <taxon>Kickxellales</taxon>
        <taxon>Kickxellaceae</taxon>
        <taxon>Coemansia</taxon>
    </lineage>
</organism>
<sequence length="454" mass="50989">MRDINKLKSFSAKDYTTRPTLLAEADSRQLAKKNMPGLGGATSHSYQPEVPPPIQQQPPPPLPEPQHQQHQSFRPHDQGDYRDQADHYPRSNRYEAPHHSRSRSCQVYDDEDNDYSSVSSRTSGRRHTSARRNGDHGPTRRHRYDHADNTYGSEYGERPRHRESRQMAPPPSSHGRRALEQHRQPRGSDRYHEHYEHYDYEDRSERYARDYYDDYDDDEEFDERYGDRYDHQRAGPGFARRRDAQGRTRTSDMRMGRARAEAVWASPYGSRGSMPGRHGHYARPRLVRLDDPRDADSIIIRSSPPHTSKAGSSDSESLLVLEHGKPRSQFGRILANLKRQTAGFAPVSPKATVHSVQIRGPKVAGAHRAADGRIVEMKSEIEDNDDVVNVTASAVPEGAIASTPPTESMEQDASEQPLQAAETTDAVEDNGSTDEAPSPPPTPIAASAVPVAAT</sequence>
<protein>
    <submittedName>
        <fullName evidence="1">Uncharacterized protein</fullName>
    </submittedName>
</protein>
<evidence type="ECO:0000313" key="1">
    <source>
        <dbReference type="EMBL" id="KAJ2799397.1"/>
    </source>
</evidence>